<dbReference type="EMBL" id="JACHOV010000007">
    <property type="protein sequence ID" value="MBB4641814.1"/>
    <property type="molecule type" value="Genomic_DNA"/>
</dbReference>
<comment type="caution">
    <text evidence="4">The sequence shown here is derived from an EMBL/GenBank/DDBJ whole genome shotgun (WGS) entry which is preliminary data.</text>
</comment>
<dbReference type="PANTHER" id="PTHR13887">
    <property type="entry name" value="GLUTATHIONE S-TRANSFERASE KAPPA"/>
    <property type="match status" value="1"/>
</dbReference>
<dbReference type="Gene3D" id="1.10.40.110">
    <property type="match status" value="1"/>
</dbReference>
<proteinExistence type="inferred from homology"/>
<dbReference type="SUPFAM" id="SSF52833">
    <property type="entry name" value="Thioredoxin-like"/>
    <property type="match status" value="1"/>
</dbReference>
<feature type="chain" id="PRO_5032682564" evidence="2">
    <location>
        <begin position="21"/>
        <end position="247"/>
    </location>
</feature>
<comment type="similarity">
    <text evidence="1">Belongs to the thioredoxin family. DsbA subfamily.</text>
</comment>
<dbReference type="InterPro" id="IPR036249">
    <property type="entry name" value="Thioredoxin-like_sf"/>
</dbReference>
<dbReference type="Gene3D" id="3.40.30.10">
    <property type="entry name" value="Glutaredoxin"/>
    <property type="match status" value="1"/>
</dbReference>
<feature type="domain" description="Thioredoxin-like fold" evidence="3">
    <location>
        <begin position="55"/>
        <end position="240"/>
    </location>
</feature>
<dbReference type="GO" id="GO:0016853">
    <property type="term" value="F:isomerase activity"/>
    <property type="evidence" value="ECO:0007669"/>
    <property type="project" value="UniProtKB-KW"/>
</dbReference>
<evidence type="ECO:0000313" key="4">
    <source>
        <dbReference type="EMBL" id="MBB4641814.1"/>
    </source>
</evidence>
<dbReference type="PANTHER" id="PTHR13887:SF56">
    <property type="entry name" value="THIOREDOXIN-LIKE REDUCTASE RV2466C"/>
    <property type="match status" value="1"/>
</dbReference>
<keyword evidence="4" id="KW-0413">Isomerase</keyword>
<dbReference type="AlphaFoldDB" id="A0A840HWM8"/>
<sequence length="247" mass="26248">MNKITLMSSLALALALTACGDKDTASEGMPSGKPIAAVPAPAGTNWADTVKATADGGFIMGNPNAPIKIVEFASLTCSHCAEFAEKGFPTLRDKYVNSGKISFEMRNYIRDPLDMTASLLARCGGAEPFFPLSDELFGYQATLFEKAQGLGEAGYKAALESPANERFVKLGQSTGLVEFVMQRGVSEDQAKQCLSDSKSAEKLAENVQKAGATYQIEGTPTFLMNGQKLDNVSSWPALEAKLREAGA</sequence>
<evidence type="ECO:0000256" key="2">
    <source>
        <dbReference type="SAM" id="SignalP"/>
    </source>
</evidence>
<organism evidence="4 5">
    <name type="scientific">Rhizorhapis suberifaciens</name>
    <name type="common">corky root of lettuce</name>
    <dbReference type="NCBI Taxonomy" id="13656"/>
    <lineage>
        <taxon>Bacteria</taxon>
        <taxon>Pseudomonadati</taxon>
        <taxon>Pseudomonadota</taxon>
        <taxon>Alphaproteobacteria</taxon>
        <taxon>Sphingomonadales</taxon>
        <taxon>Sphingomonadaceae</taxon>
        <taxon>Rhizorhapis</taxon>
    </lineage>
</organism>
<evidence type="ECO:0000313" key="5">
    <source>
        <dbReference type="Proteomes" id="UP000575068"/>
    </source>
</evidence>
<dbReference type="InterPro" id="IPR012336">
    <property type="entry name" value="Thioredoxin-like_fold"/>
</dbReference>
<dbReference type="Pfam" id="PF13462">
    <property type="entry name" value="Thioredoxin_4"/>
    <property type="match status" value="1"/>
</dbReference>
<dbReference type="PROSITE" id="PS51257">
    <property type="entry name" value="PROKAR_LIPOPROTEIN"/>
    <property type="match status" value="1"/>
</dbReference>
<evidence type="ECO:0000256" key="1">
    <source>
        <dbReference type="ARBA" id="ARBA00005791"/>
    </source>
</evidence>
<protein>
    <submittedName>
        <fullName evidence="4">Protein-disulfide isomerase</fullName>
    </submittedName>
</protein>
<accession>A0A840HWM8</accession>
<gene>
    <name evidence="4" type="ORF">HNQ99_002127</name>
</gene>
<dbReference type="RefSeq" id="WP_184475600.1">
    <property type="nucleotide sequence ID" value="NZ_JACHOV010000007.1"/>
</dbReference>
<evidence type="ECO:0000259" key="3">
    <source>
        <dbReference type="Pfam" id="PF13462"/>
    </source>
</evidence>
<reference evidence="4 5" key="1">
    <citation type="submission" date="2020-08" db="EMBL/GenBank/DDBJ databases">
        <title>Genomic Encyclopedia of Type Strains, Phase IV (KMG-IV): sequencing the most valuable type-strain genomes for metagenomic binning, comparative biology and taxonomic classification.</title>
        <authorList>
            <person name="Goeker M."/>
        </authorList>
    </citation>
    <scope>NUCLEOTIDE SEQUENCE [LARGE SCALE GENOMIC DNA]</scope>
    <source>
        <strain evidence="4 5">DSM 7465</strain>
    </source>
</reference>
<keyword evidence="2" id="KW-0732">Signal</keyword>
<dbReference type="Proteomes" id="UP000575068">
    <property type="component" value="Unassembled WGS sequence"/>
</dbReference>
<name>A0A840HWM8_9SPHN</name>
<feature type="signal peptide" evidence="2">
    <location>
        <begin position="1"/>
        <end position="20"/>
    </location>
</feature>
<keyword evidence="5" id="KW-1185">Reference proteome</keyword>